<dbReference type="PROSITE" id="PS51935">
    <property type="entry name" value="NLPC_P60"/>
    <property type="match status" value="1"/>
</dbReference>
<dbReference type="RefSeq" id="WP_248862445.1">
    <property type="nucleotide sequence ID" value="NZ_CP086322.1"/>
</dbReference>
<evidence type="ECO:0000256" key="3">
    <source>
        <dbReference type="ARBA" id="ARBA00022801"/>
    </source>
</evidence>
<dbReference type="EMBL" id="CP086322">
    <property type="protein sequence ID" value="UQA91637.1"/>
    <property type="molecule type" value="Genomic_DNA"/>
</dbReference>
<dbReference type="Proteomes" id="UP000830115">
    <property type="component" value="Chromosome"/>
</dbReference>
<proteinExistence type="inferred from homology"/>
<dbReference type="SUPFAM" id="SSF54001">
    <property type="entry name" value="Cysteine proteinases"/>
    <property type="match status" value="1"/>
</dbReference>
<reference evidence="6" key="1">
    <citation type="submission" date="2021-10" db="EMBL/GenBank/DDBJ databases">
        <title>Streptomyces nigrumlapis sp.nov.,an antimicrobial producing actinobacterium isolated from Black Gobi rocks.</title>
        <authorList>
            <person name="Wen Y."/>
            <person name="Zhang W."/>
            <person name="Liu X.G."/>
        </authorList>
    </citation>
    <scope>NUCLEOTIDE SEQUENCE</scope>
    <source>
        <strain evidence="6">ST13-2-2</strain>
    </source>
</reference>
<dbReference type="PANTHER" id="PTHR47053">
    <property type="entry name" value="MUREIN DD-ENDOPEPTIDASE MEPH-RELATED"/>
    <property type="match status" value="1"/>
</dbReference>
<name>A0ABY4M2K3_9ACTN</name>
<evidence type="ECO:0000313" key="7">
    <source>
        <dbReference type="Proteomes" id="UP000830115"/>
    </source>
</evidence>
<sequence length="435" mass="47828">MPTAAEIVNSARQALGTKYVWGGNSLTRGVDCSGLVQQVFLQHGIALPRVTYDQINTGHSVPIDKLYAGDLVFFDTDRKRQGPDHVGIYLGSGKFIHAPRPGQSVKISSLADSYYQDRWMGGRRVQGVTGGGAVSMDGLDVAQPKLESTELAERYGMSYAFFKSEPELMKLLKEATREQWTADRFTGSLKSTKWWRESSKSAREAQVLAKTDPATFKAQLSAQRVMIQQAAVKLGAILTNRQLDKAARDSLAYAWNEEKLQSFLGGYIKFTENHSLLGMAGTAAKQIAGMAYDAGVRVSEQAVKNYAQYVVKGVSSMEDVQTEIRQQAAGAYPAFVEQIEAGASVRDIAQPYIQMMSEELGIPDTDIDLFTPQVKDAMGRRDDKGNPSPMNLTDFRVLVRKDPRWKQAPTAINQAMQVGRQVLADMGLAPEVSRG</sequence>
<keyword evidence="4" id="KW-0788">Thiol protease</keyword>
<feature type="domain" description="NlpC/P60" evidence="5">
    <location>
        <begin position="1"/>
        <end position="126"/>
    </location>
</feature>
<dbReference type="InterPro" id="IPR051202">
    <property type="entry name" value="Peptidase_C40"/>
</dbReference>
<evidence type="ECO:0000259" key="5">
    <source>
        <dbReference type="PROSITE" id="PS51935"/>
    </source>
</evidence>
<evidence type="ECO:0000256" key="4">
    <source>
        <dbReference type="ARBA" id="ARBA00022807"/>
    </source>
</evidence>
<evidence type="ECO:0000256" key="2">
    <source>
        <dbReference type="ARBA" id="ARBA00022670"/>
    </source>
</evidence>
<keyword evidence="3" id="KW-0378">Hydrolase</keyword>
<evidence type="ECO:0000256" key="1">
    <source>
        <dbReference type="ARBA" id="ARBA00007074"/>
    </source>
</evidence>
<organism evidence="6 7">
    <name type="scientific">Streptomyces halobius</name>
    <dbReference type="NCBI Taxonomy" id="2879846"/>
    <lineage>
        <taxon>Bacteria</taxon>
        <taxon>Bacillati</taxon>
        <taxon>Actinomycetota</taxon>
        <taxon>Actinomycetes</taxon>
        <taxon>Kitasatosporales</taxon>
        <taxon>Streptomycetaceae</taxon>
        <taxon>Streptomyces</taxon>
    </lineage>
</organism>
<dbReference type="Pfam" id="PF00877">
    <property type="entry name" value="NLPC_P60"/>
    <property type="match status" value="1"/>
</dbReference>
<dbReference type="Gene3D" id="3.90.1720.10">
    <property type="entry name" value="endopeptidase domain like (from Nostoc punctiforme)"/>
    <property type="match status" value="1"/>
</dbReference>
<dbReference type="InterPro" id="IPR038765">
    <property type="entry name" value="Papain-like_cys_pep_sf"/>
</dbReference>
<gene>
    <name evidence="6" type="ORF">K9S39_06980</name>
</gene>
<dbReference type="PANTHER" id="PTHR47053:SF1">
    <property type="entry name" value="MUREIN DD-ENDOPEPTIDASE MEPH-RELATED"/>
    <property type="match status" value="1"/>
</dbReference>
<evidence type="ECO:0000313" key="6">
    <source>
        <dbReference type="EMBL" id="UQA91637.1"/>
    </source>
</evidence>
<dbReference type="InterPro" id="IPR000064">
    <property type="entry name" value="NLP_P60_dom"/>
</dbReference>
<keyword evidence="2" id="KW-0645">Protease</keyword>
<keyword evidence="7" id="KW-1185">Reference proteome</keyword>
<comment type="similarity">
    <text evidence="1">Belongs to the peptidase C40 family.</text>
</comment>
<accession>A0ABY4M2K3</accession>
<protein>
    <submittedName>
        <fullName evidence="6">C40 family peptidase</fullName>
    </submittedName>
</protein>